<name>C6HXR2_9BACT</name>
<protein>
    <submittedName>
        <fullName evidence="1">Uncharacterized protein</fullName>
    </submittedName>
</protein>
<gene>
    <name evidence="1" type="ORF">UBAL3_93200021</name>
</gene>
<dbReference type="Proteomes" id="UP000009374">
    <property type="component" value="Unassembled WGS sequence"/>
</dbReference>
<keyword evidence="2" id="KW-1185">Reference proteome</keyword>
<evidence type="ECO:0000313" key="1">
    <source>
        <dbReference type="EMBL" id="EES52524.1"/>
    </source>
</evidence>
<reference evidence="1 2" key="1">
    <citation type="journal article" date="2009" name="Appl. Environ. Microbiol.">
        <title>Community genomic and proteomic analyses of chemoautotrophic iron-oxidizing "Leptospirillum rubarum" (Group II) and "Leptospirillum ferrodiazotrophum" (Group III) bacteria in acid mine drainage biofilms.</title>
        <authorList>
            <person name="Goltsman D.S."/>
            <person name="Denef V.J."/>
            <person name="Singer S.W."/>
            <person name="VerBerkmoes N.C."/>
            <person name="Lefsrud M."/>
            <person name="Mueller R.S."/>
            <person name="Dick G.J."/>
            <person name="Sun C.L."/>
            <person name="Wheeler K.E."/>
            <person name="Zemla A."/>
            <person name="Baker B.J."/>
            <person name="Hauser L."/>
            <person name="Land M."/>
            <person name="Shah M.B."/>
            <person name="Thelen M.P."/>
            <person name="Hettich R.L."/>
            <person name="Banfield J.F."/>
        </authorList>
    </citation>
    <scope>NUCLEOTIDE SEQUENCE [LARGE SCALE GENOMIC DNA]</scope>
</reference>
<proteinExistence type="predicted"/>
<sequence length="103" mass="11748">MNTGAVAHSYSCSARLSPSFRISMEIFLPEYQKLGTIPRVCFSRNMRMPLSLTVFTEAEFIEYPSGLKGYKRILEIFIVMSPIRHHTFTVPSNDVGKIGFVKR</sequence>
<evidence type="ECO:0000313" key="2">
    <source>
        <dbReference type="Proteomes" id="UP000009374"/>
    </source>
</evidence>
<dbReference type="AlphaFoldDB" id="C6HXR2"/>
<organism evidence="1 2">
    <name type="scientific">Leptospirillum ferrodiazotrophum</name>
    <dbReference type="NCBI Taxonomy" id="412449"/>
    <lineage>
        <taxon>Bacteria</taxon>
        <taxon>Pseudomonadati</taxon>
        <taxon>Nitrospirota</taxon>
        <taxon>Nitrospiria</taxon>
        <taxon>Nitrospirales</taxon>
        <taxon>Nitrospiraceae</taxon>
        <taxon>Leptospirillum</taxon>
    </lineage>
</organism>
<dbReference type="EMBL" id="GG693875">
    <property type="protein sequence ID" value="EES52524.1"/>
    <property type="molecule type" value="Genomic_DNA"/>
</dbReference>
<accession>C6HXR2</accession>